<name>A0A6F9DPR0_9ASCI</name>
<keyword evidence="2" id="KW-0539">Nucleus</keyword>
<feature type="compositionally biased region" description="Polar residues" evidence="3">
    <location>
        <begin position="202"/>
        <end position="216"/>
    </location>
</feature>
<dbReference type="GO" id="GO:0005634">
    <property type="term" value="C:nucleus"/>
    <property type="evidence" value="ECO:0007669"/>
    <property type="project" value="UniProtKB-SubCell"/>
</dbReference>
<feature type="region of interest" description="Disordered" evidence="3">
    <location>
        <begin position="139"/>
        <end position="222"/>
    </location>
</feature>
<dbReference type="GO" id="GO:0006611">
    <property type="term" value="P:protein export from nucleus"/>
    <property type="evidence" value="ECO:0007669"/>
    <property type="project" value="TreeGrafter"/>
</dbReference>
<dbReference type="AlphaFoldDB" id="A0A6F9DPR0"/>
<protein>
    <submittedName>
        <fullName evidence="5">Ran-binding protein 3</fullName>
    </submittedName>
</protein>
<evidence type="ECO:0000256" key="1">
    <source>
        <dbReference type="ARBA" id="ARBA00004123"/>
    </source>
</evidence>
<dbReference type="SMART" id="SM00160">
    <property type="entry name" value="RanBD"/>
    <property type="match status" value="1"/>
</dbReference>
<feature type="region of interest" description="Disordered" evidence="3">
    <location>
        <begin position="464"/>
        <end position="552"/>
    </location>
</feature>
<feature type="region of interest" description="Disordered" evidence="3">
    <location>
        <begin position="1"/>
        <end position="124"/>
    </location>
</feature>
<gene>
    <name evidence="5" type="primary">Ranbp3l</name>
</gene>
<evidence type="ECO:0000256" key="2">
    <source>
        <dbReference type="ARBA" id="ARBA00023242"/>
    </source>
</evidence>
<dbReference type="PANTHER" id="PTHR23138">
    <property type="entry name" value="RAN BINDING PROTEIN"/>
    <property type="match status" value="1"/>
</dbReference>
<feature type="compositionally biased region" description="Low complexity" evidence="3">
    <location>
        <begin position="147"/>
        <end position="158"/>
    </location>
</feature>
<feature type="compositionally biased region" description="Polar residues" evidence="3">
    <location>
        <begin position="506"/>
        <end position="517"/>
    </location>
</feature>
<reference evidence="5" key="1">
    <citation type="submission" date="2020-04" db="EMBL/GenBank/DDBJ databases">
        <authorList>
            <person name="Neveu A P."/>
        </authorList>
    </citation>
    <scope>NUCLEOTIDE SEQUENCE</scope>
    <source>
        <tissue evidence="5">Whole embryo</tissue>
    </source>
</reference>
<sequence>MSNSPTVDSNTEVKDDNPGCNEADQQQSIDLKRSMKRARTGCTSSDNNDDSEPDEKRPTFRLQPPTLIHGKAKPVPKQADGEDNTTSKCKFLQPSKLSVPSSSTAAAVAVEPAPAPTEPVRIGRPVVSRSNPFLLMAEKENNEENSEVQVQNNNNQESGFVFGSNLEGRAKVNGAKETSLPDSTTDTDVTDKETDGGEKQNLFLSSSDGANSSETTPGGFVFGSKMEDRAMVNAETIPDEHESGDNASSVSSSSFVFGQNLAERAKVSPKSSGNEPVSFMPQPAVAEADSSTGTKDSVEKSGASSSSGGLEESAAAHFAASQNRTIMPEVEVVTGEEDEKNVLQMQCKLYQFEAVSQNWLERGVGILHLNDGNCSDDDLHFPSRLVMRTHGSLRLVLNTKIWAQMTVDKASKKSVRVSAQTGDGKIGVFLITAAINDAEQIYRALEYRILHQKQLEDKRKALKESLEPKDSDVAPSAPTTCDNDSNSESKEKPTEDKTLPECKSASVCNSQSTTATVNELKDQIDAPPSEGANDVTEKSKTTTEDQTSDVTT</sequence>
<dbReference type="InterPro" id="IPR045255">
    <property type="entry name" value="RanBP1-like"/>
</dbReference>
<dbReference type="EMBL" id="LR789565">
    <property type="protein sequence ID" value="CAB3265427.1"/>
    <property type="molecule type" value="mRNA"/>
</dbReference>
<dbReference type="PANTHER" id="PTHR23138:SF142">
    <property type="entry name" value="RAN-BINDING PROTEIN 3B-RELATED"/>
    <property type="match status" value="1"/>
</dbReference>
<feature type="compositionally biased region" description="Low complexity" evidence="3">
    <location>
        <begin position="300"/>
        <end position="316"/>
    </location>
</feature>
<dbReference type="SUPFAM" id="SSF50729">
    <property type="entry name" value="PH domain-like"/>
    <property type="match status" value="1"/>
</dbReference>
<feature type="domain" description="RanBD1" evidence="4">
    <location>
        <begin position="327"/>
        <end position="408"/>
    </location>
</feature>
<feature type="compositionally biased region" description="Low complexity" evidence="3">
    <location>
        <begin position="98"/>
        <end position="112"/>
    </location>
</feature>
<feature type="region of interest" description="Disordered" evidence="3">
    <location>
        <begin position="266"/>
        <end position="321"/>
    </location>
</feature>
<dbReference type="Pfam" id="PF00638">
    <property type="entry name" value="Ran_BP1"/>
    <property type="match status" value="1"/>
</dbReference>
<evidence type="ECO:0000313" key="5">
    <source>
        <dbReference type="EMBL" id="CAB3265427.1"/>
    </source>
</evidence>
<feature type="compositionally biased region" description="Basic and acidic residues" evidence="3">
    <location>
        <begin position="487"/>
        <end position="500"/>
    </location>
</feature>
<evidence type="ECO:0000259" key="4">
    <source>
        <dbReference type="PROSITE" id="PS50196"/>
    </source>
</evidence>
<organism evidence="5">
    <name type="scientific">Phallusia mammillata</name>
    <dbReference type="NCBI Taxonomy" id="59560"/>
    <lineage>
        <taxon>Eukaryota</taxon>
        <taxon>Metazoa</taxon>
        <taxon>Chordata</taxon>
        <taxon>Tunicata</taxon>
        <taxon>Ascidiacea</taxon>
        <taxon>Phlebobranchia</taxon>
        <taxon>Ascidiidae</taxon>
        <taxon>Phallusia</taxon>
    </lineage>
</organism>
<evidence type="ECO:0000256" key="3">
    <source>
        <dbReference type="SAM" id="MobiDB-lite"/>
    </source>
</evidence>
<comment type="subcellular location">
    <subcellularLocation>
        <location evidence="1">Nucleus</location>
    </subcellularLocation>
</comment>
<feature type="compositionally biased region" description="Polar residues" evidence="3">
    <location>
        <begin position="477"/>
        <end position="486"/>
    </location>
</feature>
<dbReference type="PROSITE" id="PS50196">
    <property type="entry name" value="RANBD1"/>
    <property type="match status" value="1"/>
</dbReference>
<dbReference type="InterPro" id="IPR000156">
    <property type="entry name" value="Ran_bind_dom"/>
</dbReference>
<feature type="compositionally biased region" description="Basic and acidic residues" evidence="3">
    <location>
        <begin position="189"/>
        <end position="198"/>
    </location>
</feature>
<dbReference type="InterPro" id="IPR011993">
    <property type="entry name" value="PH-like_dom_sf"/>
</dbReference>
<proteinExistence type="evidence at transcript level"/>
<feature type="compositionally biased region" description="Polar residues" evidence="3">
    <location>
        <begin position="1"/>
        <end position="10"/>
    </location>
</feature>
<accession>A0A6F9DPR0</accession>
<dbReference type="CDD" id="cd13180">
    <property type="entry name" value="RanBD_RanBP3"/>
    <property type="match status" value="1"/>
</dbReference>
<dbReference type="Gene3D" id="2.30.29.30">
    <property type="entry name" value="Pleckstrin-homology domain (PH domain)/Phosphotyrosine-binding domain (PTB)"/>
    <property type="match status" value="1"/>
</dbReference>